<comment type="caution">
    <text evidence="1">The sequence shown here is derived from an EMBL/GenBank/DDBJ whole genome shotgun (WGS) entry which is preliminary data.</text>
</comment>
<evidence type="ECO:0000313" key="1">
    <source>
        <dbReference type="EMBL" id="KAI2384002.1"/>
    </source>
</evidence>
<reference evidence="1" key="1">
    <citation type="journal article" date="2022" name="bioRxiv">
        <title>Population genetic analysis of Ophidiomyces ophidiicola, the causative agent of snake fungal disease, indicates recent introductions to the USA.</title>
        <authorList>
            <person name="Ladner J.T."/>
            <person name="Palmer J.M."/>
            <person name="Ettinger C.L."/>
            <person name="Stajich J.E."/>
            <person name="Farrell T.M."/>
            <person name="Glorioso B.M."/>
            <person name="Lawson B."/>
            <person name="Price S.J."/>
            <person name="Stengle A.G."/>
            <person name="Grear D.A."/>
            <person name="Lorch J.M."/>
        </authorList>
    </citation>
    <scope>NUCLEOTIDE SEQUENCE</scope>
    <source>
        <strain evidence="1">NWHC 24266-5</strain>
    </source>
</reference>
<name>A0ACB8US57_9EURO</name>
<gene>
    <name evidence="1" type="primary">BDF1</name>
    <name evidence="1" type="ORF">LOY88_004895</name>
</gene>
<dbReference type="EMBL" id="JALBCA010000080">
    <property type="protein sequence ID" value="KAI2384002.1"/>
    <property type="molecule type" value="Genomic_DNA"/>
</dbReference>
<accession>A0ACB8US57</accession>
<sequence>MATPPPETTSLKDRVKPLSLGEATAVPAAPGSNELPTVSLDTITQQKVDHLVTGANGRLSPALEDTGSLPNGRKESLVASPEHPKELGGDHINGHTSLNSEAVHSPEDHLAVAEEKKMTAEAENAVTADAQLPPMSSNEPSEQVITPAATQEDPAALVLDAEKQILPQPISPPTTAPMAESSEPQPSVSVPPTNQDQSMPDAPPLSPVKVSREREEDEDDEPAAKRTKTDEAEFKIPEVPSATTSVPEKGQEETTALSNSTPSTSMAITPLQTKFLTRTLAALKRTHDARFFRLPVDPVKLNIPSYPLIVKNPMDMHSMEDKLKSSTYKTIDEISADFKLMIDNSLAFNGSEHVVTVEGLKLQENWLRHLIKLPGPNEVEPTAAEKKAKKASTAPSKTQPARRESQVKATASKASKAGSPTTFALGPEGLPLIRRDSNAVDGRPKRSIHPPKNRDLPYSAKPKKKKFHWELKFCEEVVDELHKPKHYNFAAPFYQPVDPVALNIPTYHNIIKKPMDLSTIRTKLQTGQYENAKEMENDFRLMLKNCYKFNIPGDPTYNAGKKLEEIFDVKWSQKGRWLDAHDPSHQSDSSENEASDNEESNDDEEHEKLQALQKQIAEMSKQVEAIRQKKKKTPPVKKAGKPKSGKKDNKKVPPLKKDKRTKASRPEKQRWITFREKQVISNGISTLPENKVHDALNIIQSEVPSLAGIDQAEVELDIDELPNHVLLLLLDFVREHCPGSFEFDEPAPEPLPAPIPSKPKKNKPMNAHEQEAQIGRLAGTLSKFQGGGHSSDPAHSEEARPESSDDDDSEESEEE</sequence>
<organism evidence="1">
    <name type="scientific">Ophidiomyces ophidiicola</name>
    <dbReference type="NCBI Taxonomy" id="1387563"/>
    <lineage>
        <taxon>Eukaryota</taxon>
        <taxon>Fungi</taxon>
        <taxon>Dikarya</taxon>
        <taxon>Ascomycota</taxon>
        <taxon>Pezizomycotina</taxon>
        <taxon>Eurotiomycetes</taxon>
        <taxon>Eurotiomycetidae</taxon>
        <taxon>Onygenales</taxon>
        <taxon>Onygenaceae</taxon>
        <taxon>Ophidiomyces</taxon>
    </lineage>
</organism>
<protein>
    <submittedName>
        <fullName evidence="1">Transcription initiation at TATA-containing promoter protein</fullName>
    </submittedName>
</protein>
<proteinExistence type="predicted"/>